<proteinExistence type="inferred from homology"/>
<dbReference type="InterPro" id="IPR036615">
    <property type="entry name" value="Mur_ligase_C_dom_sf"/>
</dbReference>
<dbReference type="Pfam" id="PF01225">
    <property type="entry name" value="Mur_ligase"/>
    <property type="match status" value="1"/>
</dbReference>
<keyword evidence="13" id="KW-1185">Reference proteome</keyword>
<keyword evidence="7" id="KW-0067">ATP-binding</keyword>
<accession>A0A4Y7J8H3</accession>
<evidence type="ECO:0000259" key="10">
    <source>
        <dbReference type="Pfam" id="PF02875"/>
    </source>
</evidence>
<dbReference type="InterPro" id="IPR005758">
    <property type="entry name" value="UDP-N-AcMur_Ala_ligase_MurC"/>
</dbReference>
<organism evidence="12 13">
    <name type="scientific">Papaver somniferum</name>
    <name type="common">Opium poppy</name>
    <dbReference type="NCBI Taxonomy" id="3469"/>
    <lineage>
        <taxon>Eukaryota</taxon>
        <taxon>Viridiplantae</taxon>
        <taxon>Streptophyta</taxon>
        <taxon>Embryophyta</taxon>
        <taxon>Tracheophyta</taxon>
        <taxon>Spermatophyta</taxon>
        <taxon>Magnoliopsida</taxon>
        <taxon>Ranunculales</taxon>
        <taxon>Papaveraceae</taxon>
        <taxon>Papaveroideae</taxon>
        <taxon>Papaver</taxon>
    </lineage>
</organism>
<comment type="pathway">
    <text evidence="2">Cell wall biogenesis; peptidoglycan biosynthesis.</text>
</comment>
<feature type="domain" description="Mur ligase C-terminal" evidence="10">
    <location>
        <begin position="515"/>
        <end position="644"/>
    </location>
</feature>
<dbReference type="GO" id="GO:0005737">
    <property type="term" value="C:cytoplasm"/>
    <property type="evidence" value="ECO:0007669"/>
    <property type="project" value="UniProtKB-SubCell"/>
</dbReference>
<dbReference type="NCBIfam" id="TIGR01082">
    <property type="entry name" value="murC"/>
    <property type="match status" value="1"/>
</dbReference>
<dbReference type="UniPathway" id="UPA00219"/>
<dbReference type="Proteomes" id="UP000316621">
    <property type="component" value="Chromosome 4"/>
</dbReference>
<evidence type="ECO:0000256" key="2">
    <source>
        <dbReference type="ARBA" id="ARBA00004752"/>
    </source>
</evidence>
<gene>
    <name evidence="12" type="ORF">C5167_004424</name>
</gene>
<name>A0A4Y7J8H3_PAPSO</name>
<dbReference type="InterPro" id="IPR000713">
    <property type="entry name" value="Mur_ligase_N"/>
</dbReference>
<dbReference type="HAMAP" id="MF_00046">
    <property type="entry name" value="MurC"/>
    <property type="match status" value="1"/>
</dbReference>
<dbReference type="EC" id="6.3.2.8" evidence="3"/>
<keyword evidence="5" id="KW-0436">Ligase</keyword>
<keyword evidence="6" id="KW-0547">Nucleotide-binding</keyword>
<evidence type="ECO:0000256" key="5">
    <source>
        <dbReference type="ARBA" id="ARBA00022598"/>
    </source>
</evidence>
<comment type="subcellular location">
    <subcellularLocation>
        <location evidence="1">Cytoplasm</location>
    </subcellularLocation>
</comment>
<dbReference type="GO" id="GO:0005524">
    <property type="term" value="F:ATP binding"/>
    <property type="evidence" value="ECO:0007669"/>
    <property type="project" value="UniProtKB-KW"/>
</dbReference>
<dbReference type="InterPro" id="IPR050061">
    <property type="entry name" value="MurCDEF_pg_biosynth"/>
</dbReference>
<dbReference type="SUPFAM" id="SSF53244">
    <property type="entry name" value="MurD-like peptide ligases, peptide-binding domain"/>
    <property type="match status" value="1"/>
</dbReference>
<dbReference type="AlphaFoldDB" id="A0A4Y7J8H3"/>
<dbReference type="STRING" id="3469.A0A4Y7J8H3"/>
<feature type="domain" description="Mur ligase central" evidence="11">
    <location>
        <begin position="285"/>
        <end position="486"/>
    </location>
</feature>
<dbReference type="OMA" id="DITYQLR"/>
<dbReference type="Pfam" id="PF02875">
    <property type="entry name" value="Mur_ligase_C"/>
    <property type="match status" value="1"/>
</dbReference>
<keyword evidence="4" id="KW-0963">Cytoplasm</keyword>
<evidence type="ECO:0000313" key="13">
    <source>
        <dbReference type="Proteomes" id="UP000316621"/>
    </source>
</evidence>
<dbReference type="InterPro" id="IPR004101">
    <property type="entry name" value="Mur_ligase_C"/>
</dbReference>
<dbReference type="Gene3D" id="3.40.50.720">
    <property type="entry name" value="NAD(P)-binding Rossmann-like Domain"/>
    <property type="match status" value="1"/>
</dbReference>
<sequence length="665" mass="72895">MGYKRGKWLGMVTSDYNLIAVIGTHGKGKFFVLEKSTCPGREIVVLTLGAGDITALGPKLLQSLKMNAPRTCPCIEEAESLLVIVHSTSTLLIHHFHHQAAMKSMAISISRSVSDFQPKSHNRNPKLSIKESHHSPFNSTPFKSLFYHAPAKLISVSNQDQTINSPLKIENPSLRKRVHFIGIGGSGLSALAKLALNQGFEVSGSDIVWNESLNGLQEAGAKVWLGHSANNLRNGVGNLPDFVVLSSAIPSHNVEILHAKSLGLPVYKRDKWLGMVTSDYNLIAVSGTHGKSTTTAMLAYVLKSMGDDLTAVVGANVPQFSGGNILSGKGHNFVLEADEYDDCFLGLSPYIAVVTNVEWEHVDQFKNEEAVRKSFRKFLKQIRVGGYLILCGDSEGAYSLLREADIETASNDEQFVPSSTESTAHHRVTTYGISSLNEWNASFIVPNSQGGVDYVLNHKGYPVANISLKIPGTHNVLNSLAVIAAVTALIGDKSLSYESVDRVESHLSNFLGVSRRFEMIGQIYGCQIYDDYAHHPTAVRAVLQAARTRYPHKDLWVIFQPHTFSRLAAFMDEFSNALSNADRVVITQVWAAREMNVCDVSGRELATYIGPPSEYIPFTEDIIDKLVQEISTYPEREIVVFTLGAGDITALGPKLLHRLKSKLPV</sequence>
<evidence type="ECO:0000256" key="1">
    <source>
        <dbReference type="ARBA" id="ARBA00004496"/>
    </source>
</evidence>
<evidence type="ECO:0000256" key="7">
    <source>
        <dbReference type="ARBA" id="ARBA00022840"/>
    </source>
</evidence>
<dbReference type="Pfam" id="PF08245">
    <property type="entry name" value="Mur_ligase_M"/>
    <property type="match status" value="1"/>
</dbReference>
<evidence type="ECO:0000313" key="12">
    <source>
        <dbReference type="EMBL" id="RZC57117.1"/>
    </source>
</evidence>
<dbReference type="Gene3D" id="3.40.1190.10">
    <property type="entry name" value="Mur-like, catalytic domain"/>
    <property type="match status" value="1"/>
</dbReference>
<dbReference type="InterPro" id="IPR036565">
    <property type="entry name" value="Mur-like_cat_sf"/>
</dbReference>
<dbReference type="InterPro" id="IPR013221">
    <property type="entry name" value="Mur_ligase_cen"/>
</dbReference>
<dbReference type="PANTHER" id="PTHR43445">
    <property type="entry name" value="UDP-N-ACETYLMURAMATE--L-ALANINE LIGASE-RELATED"/>
    <property type="match status" value="1"/>
</dbReference>
<dbReference type="SUPFAM" id="SSF51984">
    <property type="entry name" value="MurCD N-terminal domain"/>
    <property type="match status" value="1"/>
</dbReference>
<evidence type="ECO:0000256" key="6">
    <source>
        <dbReference type="ARBA" id="ARBA00022741"/>
    </source>
</evidence>
<comment type="catalytic activity">
    <reaction evidence="8">
        <text>UDP-N-acetyl-alpha-D-muramate + L-alanine + ATP = UDP-N-acetyl-alpha-D-muramoyl-L-alanine + ADP + phosphate + H(+)</text>
        <dbReference type="Rhea" id="RHEA:23372"/>
        <dbReference type="ChEBI" id="CHEBI:15378"/>
        <dbReference type="ChEBI" id="CHEBI:30616"/>
        <dbReference type="ChEBI" id="CHEBI:43474"/>
        <dbReference type="ChEBI" id="CHEBI:57972"/>
        <dbReference type="ChEBI" id="CHEBI:70757"/>
        <dbReference type="ChEBI" id="CHEBI:83898"/>
        <dbReference type="ChEBI" id="CHEBI:456216"/>
        <dbReference type="EC" id="6.3.2.8"/>
    </reaction>
</comment>
<dbReference type="GO" id="GO:0008763">
    <property type="term" value="F:UDP-N-acetylmuramate-L-alanine ligase activity"/>
    <property type="evidence" value="ECO:0007669"/>
    <property type="project" value="UniProtKB-EC"/>
</dbReference>
<evidence type="ECO:0000256" key="4">
    <source>
        <dbReference type="ARBA" id="ARBA00022490"/>
    </source>
</evidence>
<evidence type="ECO:0000259" key="9">
    <source>
        <dbReference type="Pfam" id="PF01225"/>
    </source>
</evidence>
<protein>
    <recommendedName>
        <fullName evidence="3">UDP-N-acetylmuramate--L-alanine ligase</fullName>
        <ecNumber evidence="3">6.3.2.8</ecNumber>
    </recommendedName>
</protein>
<reference evidence="12 13" key="1">
    <citation type="journal article" date="2018" name="Science">
        <title>The opium poppy genome and morphinan production.</title>
        <authorList>
            <person name="Guo L."/>
            <person name="Winzer T."/>
            <person name="Yang X."/>
            <person name="Li Y."/>
            <person name="Ning Z."/>
            <person name="He Z."/>
            <person name="Teodor R."/>
            <person name="Lu Y."/>
            <person name="Bowser T.A."/>
            <person name="Graham I.A."/>
            <person name="Ye K."/>
        </authorList>
    </citation>
    <scope>NUCLEOTIDE SEQUENCE [LARGE SCALE GENOMIC DNA]</scope>
    <source>
        <strain evidence="13">cv. HN1</strain>
        <tissue evidence="12">Leaves</tissue>
    </source>
</reference>
<dbReference type="Gene3D" id="3.90.190.20">
    <property type="entry name" value="Mur ligase, C-terminal domain"/>
    <property type="match status" value="1"/>
</dbReference>
<dbReference type="PANTHER" id="PTHR43445:SF3">
    <property type="entry name" value="UDP-N-ACETYLMURAMATE--L-ALANINE LIGASE"/>
    <property type="match status" value="1"/>
</dbReference>
<dbReference type="EMBL" id="CM010718">
    <property type="protein sequence ID" value="RZC57117.1"/>
    <property type="molecule type" value="Genomic_DNA"/>
</dbReference>
<dbReference type="SUPFAM" id="SSF53623">
    <property type="entry name" value="MurD-like peptide ligases, catalytic domain"/>
    <property type="match status" value="1"/>
</dbReference>
<feature type="domain" description="Mur ligase N-terminal catalytic" evidence="9">
    <location>
        <begin position="178"/>
        <end position="279"/>
    </location>
</feature>
<dbReference type="Gramene" id="RZC57117">
    <property type="protein sequence ID" value="RZC57117"/>
    <property type="gene ID" value="C5167_004424"/>
</dbReference>
<evidence type="ECO:0000256" key="8">
    <source>
        <dbReference type="ARBA" id="ARBA00047833"/>
    </source>
</evidence>
<evidence type="ECO:0000256" key="3">
    <source>
        <dbReference type="ARBA" id="ARBA00012211"/>
    </source>
</evidence>
<evidence type="ECO:0000259" key="11">
    <source>
        <dbReference type="Pfam" id="PF08245"/>
    </source>
</evidence>